<evidence type="ECO:0000259" key="4">
    <source>
        <dbReference type="PROSITE" id="PS51792"/>
    </source>
</evidence>
<proteinExistence type="inferred from homology"/>
<dbReference type="OrthoDB" id="6407410at2759"/>
<keyword evidence="3" id="KW-0862">Zinc</keyword>
<evidence type="ECO:0000256" key="2">
    <source>
        <dbReference type="ARBA" id="ARBA00022723"/>
    </source>
</evidence>
<protein>
    <recommendedName>
        <fullName evidence="4">Yippee domain-containing protein</fullName>
    </recommendedName>
</protein>
<sequence length="207" mass="23683">MPPLVVIRSGCKHVEYLENHSTWRRAPRMETPSDDELADDEEDEELLRQAEETWRGSGTNCGISKVFGFSRELCDVEGMHAFRCSDCGNAVADHDDVVSKTFFGRTGKAFLMNNMYGNGTKDFAHVLIRLHTVLLLRYNVRVGPARNRYLMTGMHSIADVLCSQCDFVLGWKYIKAMESSQKYKEGKFIMEQAVVEDDSEEQVWNRL</sequence>
<dbReference type="PANTHER" id="PTHR13848">
    <property type="entry name" value="PROTEIN YIPPEE-LIKE CG15309-RELATED"/>
    <property type="match status" value="1"/>
</dbReference>
<dbReference type="GO" id="GO:0046872">
    <property type="term" value="F:metal ion binding"/>
    <property type="evidence" value="ECO:0007669"/>
    <property type="project" value="UniProtKB-KW"/>
</dbReference>
<dbReference type="Pfam" id="PF03226">
    <property type="entry name" value="Yippee-Mis18"/>
    <property type="match status" value="1"/>
</dbReference>
<feature type="domain" description="Yippee" evidence="4">
    <location>
        <begin position="80"/>
        <end position="199"/>
    </location>
</feature>
<dbReference type="InterPro" id="IPR004910">
    <property type="entry name" value="Yippee/Mis18/Cereblon"/>
</dbReference>
<comment type="caution">
    <text evidence="5">The sequence shown here is derived from an EMBL/GenBank/DDBJ whole genome shotgun (WGS) entry which is preliminary data.</text>
</comment>
<dbReference type="eggNOG" id="KOG3399">
    <property type="taxonomic scope" value="Eukaryota"/>
</dbReference>
<evidence type="ECO:0000313" key="5">
    <source>
        <dbReference type="EMBL" id="ETI51173.1"/>
    </source>
</evidence>
<reference evidence="5 6" key="1">
    <citation type="submission" date="2013-11" db="EMBL/GenBank/DDBJ databases">
        <title>The Genome Sequence of Phytophthora parasitica P1569.</title>
        <authorList>
            <consortium name="The Broad Institute Genomics Platform"/>
            <person name="Russ C."/>
            <person name="Tyler B."/>
            <person name="Panabieres F."/>
            <person name="Shan W."/>
            <person name="Tripathy S."/>
            <person name="Grunwald N."/>
            <person name="Machado M."/>
            <person name="Johnson C.S."/>
            <person name="Arredondo F."/>
            <person name="Hong C."/>
            <person name="Coffey M."/>
            <person name="Young S.K."/>
            <person name="Zeng Q."/>
            <person name="Gargeya S."/>
            <person name="Fitzgerald M."/>
            <person name="Abouelleil A."/>
            <person name="Alvarado L."/>
            <person name="Chapman S.B."/>
            <person name="Gainer-Dewar J."/>
            <person name="Goldberg J."/>
            <person name="Griggs A."/>
            <person name="Gujja S."/>
            <person name="Hansen M."/>
            <person name="Howarth C."/>
            <person name="Imamovic A."/>
            <person name="Ireland A."/>
            <person name="Larimer J."/>
            <person name="McCowan C."/>
            <person name="Murphy C."/>
            <person name="Pearson M."/>
            <person name="Poon T.W."/>
            <person name="Priest M."/>
            <person name="Roberts A."/>
            <person name="Saif S."/>
            <person name="Shea T."/>
            <person name="Sykes S."/>
            <person name="Wortman J."/>
            <person name="Nusbaum C."/>
            <person name="Birren B."/>
        </authorList>
    </citation>
    <scope>NUCLEOTIDE SEQUENCE [LARGE SCALE GENOMIC DNA]</scope>
    <source>
        <strain evidence="5 6">P1569</strain>
    </source>
</reference>
<dbReference type="EMBL" id="ANIZ01000941">
    <property type="protein sequence ID" value="ETI51173.1"/>
    <property type="molecule type" value="Genomic_DNA"/>
</dbReference>
<organism evidence="5 6">
    <name type="scientific">Phytophthora nicotianae P1569</name>
    <dbReference type="NCBI Taxonomy" id="1317065"/>
    <lineage>
        <taxon>Eukaryota</taxon>
        <taxon>Sar</taxon>
        <taxon>Stramenopiles</taxon>
        <taxon>Oomycota</taxon>
        <taxon>Peronosporomycetes</taxon>
        <taxon>Peronosporales</taxon>
        <taxon>Peronosporaceae</taxon>
        <taxon>Phytophthora</taxon>
    </lineage>
</organism>
<dbReference type="PROSITE" id="PS51792">
    <property type="entry name" value="YIPPEE"/>
    <property type="match status" value="1"/>
</dbReference>
<evidence type="ECO:0000313" key="6">
    <source>
        <dbReference type="Proteomes" id="UP000018721"/>
    </source>
</evidence>
<name>V9FK64_PHYNI</name>
<comment type="similarity">
    <text evidence="1">Belongs to the yippee family.</text>
</comment>
<evidence type="ECO:0000256" key="1">
    <source>
        <dbReference type="ARBA" id="ARBA00005613"/>
    </source>
</evidence>
<evidence type="ECO:0000256" key="3">
    <source>
        <dbReference type="ARBA" id="ARBA00022833"/>
    </source>
</evidence>
<keyword evidence="6" id="KW-1185">Reference proteome</keyword>
<dbReference type="InterPro" id="IPR034751">
    <property type="entry name" value="Yippee"/>
</dbReference>
<keyword evidence="2" id="KW-0479">Metal-binding</keyword>
<dbReference type="AlphaFoldDB" id="V9FK64"/>
<accession>V9FK64</accession>
<dbReference type="InterPro" id="IPR039058">
    <property type="entry name" value="Yippee_fam"/>
</dbReference>
<gene>
    <name evidence="5" type="ORF">F443_05376</name>
</gene>
<dbReference type="Proteomes" id="UP000018721">
    <property type="component" value="Unassembled WGS sequence"/>
</dbReference>